<protein>
    <submittedName>
        <fullName evidence="2">Transposase</fullName>
    </submittedName>
</protein>
<proteinExistence type="predicted"/>
<dbReference type="SUPFAM" id="SSF46689">
    <property type="entry name" value="Homeodomain-like"/>
    <property type="match status" value="1"/>
</dbReference>
<dbReference type="InterPro" id="IPR036397">
    <property type="entry name" value="RNaseH_sf"/>
</dbReference>
<accession>A0A1I3C4I1</accession>
<dbReference type="InterPro" id="IPR012337">
    <property type="entry name" value="RNaseH-like_sf"/>
</dbReference>
<name>A0A1I3C4I1_SELRU</name>
<organism evidence="2 3">
    <name type="scientific">Selenomonas ruminantium</name>
    <dbReference type="NCBI Taxonomy" id="971"/>
    <lineage>
        <taxon>Bacteria</taxon>
        <taxon>Bacillati</taxon>
        <taxon>Bacillota</taxon>
        <taxon>Negativicutes</taxon>
        <taxon>Selenomonadales</taxon>
        <taxon>Selenomonadaceae</taxon>
        <taxon>Selenomonas</taxon>
    </lineage>
</organism>
<evidence type="ECO:0000313" key="2">
    <source>
        <dbReference type="EMBL" id="SFH69454.1"/>
    </source>
</evidence>
<dbReference type="PROSITE" id="PS50994">
    <property type="entry name" value="INTEGRASE"/>
    <property type="match status" value="1"/>
</dbReference>
<dbReference type="GO" id="GO:0003676">
    <property type="term" value="F:nucleic acid binding"/>
    <property type="evidence" value="ECO:0007669"/>
    <property type="project" value="InterPro"/>
</dbReference>
<sequence>MNSISHSTRYLPYETSTRFHAVKLYRTGVGVKFVCRRYHISKASIMRWNKRFDGTRDSLLDHSHRPHTPHPNSHTDLELKWIRDLHKRNPHISLLEMYGKLKTNKGYKRHPLSLYRVFVRLGFSSKAPSTKKPYVPKPYHTPDKIGVKWQMDVKYVPAACYTGQVPQKFYQYTVIDEASRERFIYPYLEQSSFSTVDFLKRAIAYFGYKSRVLQTDNGAEFTHITKTDRIHPLDSLCQKLGIVHKKIRPRTPRHNGKV</sequence>
<dbReference type="PANTHER" id="PTHR35004">
    <property type="entry name" value="TRANSPOSASE RV3428C-RELATED"/>
    <property type="match status" value="1"/>
</dbReference>
<dbReference type="GO" id="GO:0015074">
    <property type="term" value="P:DNA integration"/>
    <property type="evidence" value="ECO:0007669"/>
    <property type="project" value="InterPro"/>
</dbReference>
<dbReference type="AlphaFoldDB" id="A0A1I3C4I1"/>
<evidence type="ECO:0000313" key="3">
    <source>
        <dbReference type="Proteomes" id="UP000183639"/>
    </source>
</evidence>
<dbReference type="EMBL" id="FOQK01000002">
    <property type="protein sequence ID" value="SFH69454.1"/>
    <property type="molecule type" value="Genomic_DNA"/>
</dbReference>
<dbReference type="InterPro" id="IPR001584">
    <property type="entry name" value="Integrase_cat-core"/>
</dbReference>
<feature type="domain" description="Integrase catalytic" evidence="1">
    <location>
        <begin position="138"/>
        <end position="258"/>
    </location>
</feature>
<evidence type="ECO:0000259" key="1">
    <source>
        <dbReference type="PROSITE" id="PS50994"/>
    </source>
</evidence>
<gene>
    <name evidence="2" type="ORF">SAMN04487861_102156</name>
</gene>
<dbReference type="Pfam" id="PF13551">
    <property type="entry name" value="HTH_29"/>
    <property type="match status" value="1"/>
</dbReference>
<dbReference type="PANTHER" id="PTHR35004:SF7">
    <property type="entry name" value="INTEGRASE PROTEIN"/>
    <property type="match status" value="1"/>
</dbReference>
<dbReference type="Proteomes" id="UP000183639">
    <property type="component" value="Unassembled WGS sequence"/>
</dbReference>
<dbReference type="InterPro" id="IPR009057">
    <property type="entry name" value="Homeodomain-like_sf"/>
</dbReference>
<dbReference type="Gene3D" id="3.30.420.10">
    <property type="entry name" value="Ribonuclease H-like superfamily/Ribonuclease H"/>
    <property type="match status" value="1"/>
</dbReference>
<dbReference type="Pfam" id="PF00665">
    <property type="entry name" value="rve"/>
    <property type="match status" value="1"/>
</dbReference>
<dbReference type="SUPFAM" id="SSF53098">
    <property type="entry name" value="Ribonuclease H-like"/>
    <property type="match status" value="1"/>
</dbReference>
<reference evidence="2 3" key="1">
    <citation type="submission" date="2016-10" db="EMBL/GenBank/DDBJ databases">
        <authorList>
            <person name="de Groot N.N."/>
        </authorList>
    </citation>
    <scope>NUCLEOTIDE SEQUENCE [LARGE SCALE GENOMIC DNA]</scope>
    <source>
        <strain evidence="2 3">Z108</strain>
    </source>
</reference>